<feature type="compositionally biased region" description="Acidic residues" evidence="1">
    <location>
        <begin position="324"/>
        <end position="335"/>
    </location>
</feature>
<protein>
    <recommendedName>
        <fullName evidence="4">Protein FAM60A</fullName>
    </recommendedName>
</protein>
<organism evidence="2 3">
    <name type="scientific">Petrolisthes cinctipes</name>
    <name type="common">Flat porcelain crab</name>
    <dbReference type="NCBI Taxonomy" id="88211"/>
    <lineage>
        <taxon>Eukaryota</taxon>
        <taxon>Metazoa</taxon>
        <taxon>Ecdysozoa</taxon>
        <taxon>Arthropoda</taxon>
        <taxon>Crustacea</taxon>
        <taxon>Multicrustacea</taxon>
        <taxon>Malacostraca</taxon>
        <taxon>Eumalacostraca</taxon>
        <taxon>Eucarida</taxon>
        <taxon>Decapoda</taxon>
        <taxon>Pleocyemata</taxon>
        <taxon>Anomura</taxon>
        <taxon>Galatheoidea</taxon>
        <taxon>Porcellanidae</taxon>
        <taxon>Petrolisthes</taxon>
    </lineage>
</organism>
<feature type="region of interest" description="Disordered" evidence="1">
    <location>
        <begin position="191"/>
        <end position="238"/>
    </location>
</feature>
<name>A0AAE1EKD5_PETCI</name>
<evidence type="ECO:0008006" key="4">
    <source>
        <dbReference type="Google" id="ProtNLM"/>
    </source>
</evidence>
<gene>
    <name evidence="2" type="ORF">Pcinc_038084</name>
</gene>
<feature type="compositionally biased region" description="Low complexity" evidence="1">
    <location>
        <begin position="294"/>
        <end position="304"/>
    </location>
</feature>
<keyword evidence="3" id="KW-1185">Reference proteome</keyword>
<dbReference type="GO" id="GO:0030336">
    <property type="term" value="P:negative regulation of cell migration"/>
    <property type="evidence" value="ECO:0007669"/>
    <property type="project" value="TreeGrafter"/>
</dbReference>
<feature type="region of interest" description="Disordered" evidence="1">
    <location>
        <begin position="1"/>
        <end position="33"/>
    </location>
</feature>
<dbReference type="InterPro" id="IPR026065">
    <property type="entry name" value="FAM60A"/>
</dbReference>
<dbReference type="Pfam" id="PF15396">
    <property type="entry name" value="FAM60A"/>
    <property type="match status" value="1"/>
</dbReference>
<reference evidence="2" key="1">
    <citation type="submission" date="2023-10" db="EMBL/GenBank/DDBJ databases">
        <title>Genome assemblies of two species of porcelain crab, Petrolisthes cinctipes and Petrolisthes manimaculis (Anomura: Porcellanidae).</title>
        <authorList>
            <person name="Angst P."/>
        </authorList>
    </citation>
    <scope>NUCLEOTIDE SEQUENCE</scope>
    <source>
        <strain evidence="2">PB745_01</strain>
        <tissue evidence="2">Gill</tissue>
    </source>
</reference>
<accession>A0AAE1EKD5</accession>
<dbReference type="AlphaFoldDB" id="A0AAE1EKD5"/>
<evidence type="ECO:0000313" key="2">
    <source>
        <dbReference type="EMBL" id="KAK3855522.1"/>
    </source>
</evidence>
<evidence type="ECO:0000313" key="3">
    <source>
        <dbReference type="Proteomes" id="UP001286313"/>
    </source>
</evidence>
<feature type="region of interest" description="Disordered" evidence="1">
    <location>
        <begin position="288"/>
        <end position="366"/>
    </location>
</feature>
<dbReference type="GO" id="GO:0070822">
    <property type="term" value="C:Sin3-type complex"/>
    <property type="evidence" value="ECO:0007669"/>
    <property type="project" value="TreeGrafter"/>
</dbReference>
<dbReference type="EMBL" id="JAWQEG010006181">
    <property type="protein sequence ID" value="KAK3855522.1"/>
    <property type="molecule type" value="Genomic_DNA"/>
</dbReference>
<comment type="caution">
    <text evidence="2">The sequence shown here is derived from an EMBL/GenBank/DDBJ whole genome shotgun (WGS) entry which is preliminary data.</text>
</comment>
<sequence>MRERVGISESKASTGSGDGNIPGGGTGLPPQIESNHQLEEVYSSSARPNMFSFHKPKVYRSTTGCCICKAKSSSSRFTDSKKYEDDFIDCFNLKELRSGEICNACVLLVKRWKKLPKGTDRNWHHVVDARAGPGTKSLTKFKSKKLKKNLENADKPVKEKIKKKHRYIRKVGRETSPGALSDDIAVGDERLSDGSGPSFPGSLAPSPYPSPYPSEDDADSQDHTLVSGAGKRKKSTPTQYQLSSFVDLSYWKQEKVCCGLIFRGDCGEVLIDPRFFHPCSCRMKTLELSPAPTPASTPRASSGASDGGSNYGDEILEMMSETNMNEDEDYQDSDSLDDRLDEPYFSSVTSSPPGPLMAHLSPGLTS</sequence>
<dbReference type="PANTHER" id="PTHR13422">
    <property type="entry name" value="SIN3-HDAC COMPLEX-ASSOCIATED FACTOR"/>
    <property type="match status" value="1"/>
</dbReference>
<dbReference type="PANTHER" id="PTHR13422:SF12">
    <property type="entry name" value="SIN3-HDAC COMPLEX-ASSOCIATED FACTOR"/>
    <property type="match status" value="1"/>
</dbReference>
<dbReference type="Proteomes" id="UP001286313">
    <property type="component" value="Unassembled WGS sequence"/>
</dbReference>
<feature type="compositionally biased region" description="Gly residues" evidence="1">
    <location>
        <begin position="16"/>
        <end position="27"/>
    </location>
</feature>
<proteinExistence type="predicted"/>
<evidence type="ECO:0000256" key="1">
    <source>
        <dbReference type="SAM" id="MobiDB-lite"/>
    </source>
</evidence>